<dbReference type="KEGG" id="mxe:MYXE_36210"/>
<protein>
    <submittedName>
        <fullName evidence="3">Non-heme haloperoxidase Hpx</fullName>
    </submittedName>
</protein>
<evidence type="ECO:0000259" key="2">
    <source>
        <dbReference type="Pfam" id="PF00561"/>
    </source>
</evidence>
<dbReference type="InterPro" id="IPR029058">
    <property type="entry name" value="AB_hydrolase_fold"/>
</dbReference>
<evidence type="ECO:0000313" key="3">
    <source>
        <dbReference type="EMBL" id="BBU23831.1"/>
    </source>
</evidence>
<name>A0AAD1H3Q4_MYCXE</name>
<dbReference type="GO" id="GO:0003824">
    <property type="term" value="F:catalytic activity"/>
    <property type="evidence" value="ECO:0007669"/>
    <property type="project" value="UniProtKB-ARBA"/>
</dbReference>
<dbReference type="InterPro" id="IPR050471">
    <property type="entry name" value="AB_hydrolase"/>
</dbReference>
<dbReference type="Gene3D" id="3.40.50.1820">
    <property type="entry name" value="alpha/beta hydrolase"/>
    <property type="match status" value="1"/>
</dbReference>
<dbReference type="PANTHER" id="PTHR43433:SF1">
    <property type="entry name" value="BLL5160 PROTEIN"/>
    <property type="match status" value="1"/>
</dbReference>
<evidence type="ECO:0000313" key="4">
    <source>
        <dbReference type="Proteomes" id="UP000464624"/>
    </source>
</evidence>
<sequence length="319" mass="33783">MSARRLPGGSGLRALPPGRPVDVRAADGTRLHAQVFGPSDGYPIVLSHGFTCAIRVWGYQIADLAADYRVVAFDHRGHGRSGVPRRGGYSLNHLASDLDAVLEATLGPGERAVLAGHSMGGIAIAAWSDRYRHKVAHRADAVALINTTTGDLVRKVNLMPVPRQFAAARVLAARRLIAAFGGIPAPTVMRAPIRAFIAMMAVGTDADPAVAALIYDLFAATPPAVRGGCAKMLADALGRRHISLTGLTVPTLVIGSERDRLTPISQSRRIARAAPNLAGLVELPGGHCAMLEHPTEVNRQLRALAESVTKARRGRRISS</sequence>
<dbReference type="InterPro" id="IPR000073">
    <property type="entry name" value="AB_hydrolase_1"/>
</dbReference>
<dbReference type="Pfam" id="PF00561">
    <property type="entry name" value="Abhydrolase_1"/>
    <property type="match status" value="1"/>
</dbReference>
<feature type="domain" description="AB hydrolase-1" evidence="2">
    <location>
        <begin position="42"/>
        <end position="294"/>
    </location>
</feature>
<dbReference type="Proteomes" id="UP000464624">
    <property type="component" value="Chromosome"/>
</dbReference>
<proteinExistence type="predicted"/>
<dbReference type="SUPFAM" id="SSF53474">
    <property type="entry name" value="alpha/beta-Hydrolases"/>
    <property type="match status" value="1"/>
</dbReference>
<dbReference type="EMBL" id="AP022314">
    <property type="protein sequence ID" value="BBU23831.1"/>
    <property type="molecule type" value="Genomic_DNA"/>
</dbReference>
<reference evidence="3 4" key="1">
    <citation type="submission" date="2019-12" db="EMBL/GenBank/DDBJ databases">
        <title>Complete genome sequence of Mycolicibacterium xenopi str. JCM15661T.</title>
        <authorList>
            <person name="Yoshida M."/>
            <person name="Fukano H."/>
            <person name="Asakura T."/>
            <person name="Hoshino Y."/>
        </authorList>
    </citation>
    <scope>NUCLEOTIDE SEQUENCE [LARGE SCALE GENOMIC DNA]</scope>
    <source>
        <strain evidence="3 4">JCM 15661T</strain>
    </source>
</reference>
<dbReference type="RefSeq" id="WP_085196639.1">
    <property type="nucleotide sequence ID" value="NZ_AP022314.1"/>
</dbReference>
<evidence type="ECO:0000256" key="1">
    <source>
        <dbReference type="SAM" id="MobiDB-lite"/>
    </source>
</evidence>
<feature type="region of interest" description="Disordered" evidence="1">
    <location>
        <begin position="1"/>
        <end position="20"/>
    </location>
</feature>
<accession>A0AAD1H3Q4</accession>
<dbReference type="PANTHER" id="PTHR43433">
    <property type="entry name" value="HYDROLASE, ALPHA/BETA FOLD FAMILY PROTEIN"/>
    <property type="match status" value="1"/>
</dbReference>
<gene>
    <name evidence="3" type="primary">hpx</name>
    <name evidence="3" type="ORF">MYXE_36210</name>
</gene>
<dbReference type="AlphaFoldDB" id="A0AAD1H3Q4"/>
<organism evidence="3 4">
    <name type="scientific">Mycobacterium xenopi</name>
    <dbReference type="NCBI Taxonomy" id="1789"/>
    <lineage>
        <taxon>Bacteria</taxon>
        <taxon>Bacillati</taxon>
        <taxon>Actinomycetota</taxon>
        <taxon>Actinomycetes</taxon>
        <taxon>Mycobacteriales</taxon>
        <taxon>Mycobacteriaceae</taxon>
        <taxon>Mycobacterium</taxon>
    </lineage>
</organism>